<gene>
    <name evidence="3" type="ORF">GTS_25960</name>
</gene>
<feature type="transmembrane region" description="Helical" evidence="2">
    <location>
        <begin position="36"/>
        <end position="53"/>
    </location>
</feature>
<dbReference type="EMBL" id="BJFL01000010">
    <property type="protein sequence ID" value="GDY30963.1"/>
    <property type="molecule type" value="Genomic_DNA"/>
</dbReference>
<keyword evidence="2" id="KW-0472">Membrane</keyword>
<dbReference type="GO" id="GO:0016491">
    <property type="term" value="F:oxidoreductase activity"/>
    <property type="evidence" value="ECO:0007669"/>
    <property type="project" value="InterPro"/>
</dbReference>
<dbReference type="Proteomes" id="UP000298860">
    <property type="component" value="Unassembled WGS sequence"/>
</dbReference>
<keyword evidence="2" id="KW-0812">Transmembrane</keyword>
<evidence type="ECO:0000256" key="2">
    <source>
        <dbReference type="SAM" id="Phobius"/>
    </source>
</evidence>
<name>A0A4D4JAV7_9PSEU</name>
<protein>
    <recommendedName>
        <fullName evidence="5">DoxX family protein</fullName>
    </recommendedName>
</protein>
<feature type="compositionally biased region" description="Basic and acidic residues" evidence="1">
    <location>
        <begin position="286"/>
        <end position="298"/>
    </location>
</feature>
<feature type="compositionally biased region" description="Low complexity" evidence="1">
    <location>
        <begin position="15"/>
        <end position="24"/>
    </location>
</feature>
<keyword evidence="4" id="KW-1185">Reference proteome</keyword>
<keyword evidence="2" id="KW-1133">Transmembrane helix</keyword>
<evidence type="ECO:0000256" key="1">
    <source>
        <dbReference type="SAM" id="MobiDB-lite"/>
    </source>
</evidence>
<proteinExistence type="predicted"/>
<feature type="compositionally biased region" description="Basic residues" evidence="1">
    <location>
        <begin position="161"/>
        <end position="182"/>
    </location>
</feature>
<evidence type="ECO:0000313" key="3">
    <source>
        <dbReference type="EMBL" id="GDY30963.1"/>
    </source>
</evidence>
<feature type="compositionally biased region" description="Polar residues" evidence="1">
    <location>
        <begin position="1"/>
        <end position="12"/>
    </location>
</feature>
<feature type="region of interest" description="Disordered" evidence="1">
    <location>
        <begin position="1"/>
        <end position="24"/>
    </location>
</feature>
<feature type="region of interest" description="Disordered" evidence="1">
    <location>
        <begin position="149"/>
        <end position="201"/>
    </location>
</feature>
<comment type="caution">
    <text evidence="3">The sequence shown here is derived from an EMBL/GenBank/DDBJ whole genome shotgun (WGS) entry which is preliminary data.</text>
</comment>
<reference evidence="4" key="1">
    <citation type="submission" date="2019-04" db="EMBL/GenBank/DDBJ databases">
        <title>Draft genome sequence of Pseudonocardiaceae bacterium SL3-2-4.</title>
        <authorList>
            <person name="Ningsih F."/>
            <person name="Yokota A."/>
            <person name="Sakai Y."/>
            <person name="Nanatani K."/>
            <person name="Yabe S."/>
            <person name="Oetari A."/>
            <person name="Sjamsuridzal W."/>
        </authorList>
    </citation>
    <scope>NUCLEOTIDE SEQUENCE [LARGE SCALE GENOMIC DNA]</scope>
    <source>
        <strain evidence="4">SL3-2-4</strain>
    </source>
</reference>
<dbReference type="InterPro" id="IPR000415">
    <property type="entry name" value="Nitroreductase-like"/>
</dbReference>
<organism evidence="3 4">
    <name type="scientific">Gandjariella thermophila</name>
    <dbReference type="NCBI Taxonomy" id="1931992"/>
    <lineage>
        <taxon>Bacteria</taxon>
        <taxon>Bacillati</taxon>
        <taxon>Actinomycetota</taxon>
        <taxon>Actinomycetes</taxon>
        <taxon>Pseudonocardiales</taxon>
        <taxon>Pseudonocardiaceae</taxon>
        <taxon>Gandjariella</taxon>
    </lineage>
</organism>
<dbReference type="AlphaFoldDB" id="A0A4D4JAV7"/>
<accession>A0A4D4JAV7</accession>
<sequence>MLTHQKSNTTAPTEIPAQRATATAPRTTGGIAATRTLALLRIATGFVSLWAFLDKLLGLGYSTPSAAAWINGGSPTKGFLGHVNVGPFAAMFHGWAGAEWADWLFVLGLAGIGIAVLTGVALRIAALSGTVMLLLMWAAEWPLAQHHHRATQRLHQPAPRLPHHLRPGADRPRRHRRRRHLGARPVDRPDNPPLPHLAALTPPRPARLLNRLGEAAAAEQARLVTVTDPADRAELARVIARAELLQEQNLDIWYETDRWSGKRPGTTDGVPDHAPHWTPERCPSTADRRDNAPDRHGAGDGSRGQLPATPSWMTPCGCPLFAVR</sequence>
<evidence type="ECO:0008006" key="5">
    <source>
        <dbReference type="Google" id="ProtNLM"/>
    </source>
</evidence>
<feature type="region of interest" description="Disordered" evidence="1">
    <location>
        <begin position="258"/>
        <end position="311"/>
    </location>
</feature>
<feature type="transmembrane region" description="Helical" evidence="2">
    <location>
        <begin position="103"/>
        <end position="126"/>
    </location>
</feature>
<feature type="compositionally biased region" description="Basic and acidic residues" evidence="1">
    <location>
        <begin position="270"/>
        <end position="279"/>
    </location>
</feature>
<evidence type="ECO:0000313" key="4">
    <source>
        <dbReference type="Proteomes" id="UP000298860"/>
    </source>
</evidence>
<dbReference type="Gene3D" id="3.40.109.10">
    <property type="entry name" value="NADH Oxidase"/>
    <property type="match status" value="1"/>
</dbReference>